<evidence type="ECO:0000313" key="2">
    <source>
        <dbReference type="EMBL" id="MXU96099.1"/>
    </source>
</evidence>
<keyword evidence="2" id="KW-0830">Ubiquinone</keyword>
<name>A0A6B0V252_IXORI</name>
<reference evidence="2" key="1">
    <citation type="submission" date="2019-12" db="EMBL/GenBank/DDBJ databases">
        <title>An insight into the sialome of adult female Ixodes ricinus ticks feeding for 6 days.</title>
        <authorList>
            <person name="Perner J."/>
            <person name="Ribeiro J.M.C."/>
        </authorList>
    </citation>
    <scope>NUCLEOTIDE SEQUENCE</scope>
    <source>
        <strain evidence="2">Semi-engorged</strain>
        <tissue evidence="2">Salivary glands</tissue>
    </source>
</reference>
<feature type="signal peptide" evidence="1">
    <location>
        <begin position="1"/>
        <end position="17"/>
    </location>
</feature>
<keyword evidence="1" id="KW-0732">Signal</keyword>
<evidence type="ECO:0000256" key="1">
    <source>
        <dbReference type="SAM" id="SignalP"/>
    </source>
</evidence>
<organism evidence="2">
    <name type="scientific">Ixodes ricinus</name>
    <name type="common">Common tick</name>
    <name type="synonym">Acarus ricinus</name>
    <dbReference type="NCBI Taxonomy" id="34613"/>
    <lineage>
        <taxon>Eukaryota</taxon>
        <taxon>Metazoa</taxon>
        <taxon>Ecdysozoa</taxon>
        <taxon>Arthropoda</taxon>
        <taxon>Chelicerata</taxon>
        <taxon>Arachnida</taxon>
        <taxon>Acari</taxon>
        <taxon>Parasitiformes</taxon>
        <taxon>Ixodida</taxon>
        <taxon>Ixodoidea</taxon>
        <taxon>Ixodidae</taxon>
        <taxon>Ixodinae</taxon>
        <taxon>Ixodes</taxon>
    </lineage>
</organism>
<protein>
    <submittedName>
        <fullName evidence="2">Putative nadh dehydrogenase ubiquinone iron-sulfur protein 4 mitochondrial isoform x2</fullName>
    </submittedName>
</protein>
<proteinExistence type="predicted"/>
<dbReference type="AlphaFoldDB" id="A0A6B0V252"/>
<accession>A0A6B0V252</accession>
<dbReference type="EMBL" id="GIFC01014016">
    <property type="protein sequence ID" value="MXU96099.1"/>
    <property type="molecule type" value="Transcribed_RNA"/>
</dbReference>
<feature type="chain" id="PRO_5025522686" evidence="1">
    <location>
        <begin position="18"/>
        <end position="205"/>
    </location>
</feature>
<sequence length="205" mass="22816">MRARHLHWALLPTMIAAAIFEESLTSDDGAPDVTLAPNNSHDGGPLVIEMDSSSYYSSPSRCQSETVSLPNKAQAVKDCTCVSGSDYEYVNEGRECVYSSNASVIQVGTCSDGECTEENLTTHEISKNPREQHYNPEDDLCMQLTMKVNQDILAENCTSFCDNGVKEEREEGTICLVFPFLTVIQFVHRQWRVNRYSVLGFCLGI</sequence>